<feature type="region of interest" description="Disordered" evidence="16">
    <location>
        <begin position="391"/>
        <end position="434"/>
    </location>
</feature>
<dbReference type="SFLD" id="SFLDG01129">
    <property type="entry name" value="C1.5:_HAD__Beta-PGM__Phosphata"/>
    <property type="match status" value="1"/>
</dbReference>
<dbReference type="FunFam" id="3.40.50.12350:FF:000001">
    <property type="entry name" value="Eyes absent homolog"/>
    <property type="match status" value="1"/>
</dbReference>
<keyword evidence="11" id="KW-0539">Nucleus</keyword>
<evidence type="ECO:0000256" key="4">
    <source>
        <dbReference type="ARBA" id="ARBA00022723"/>
    </source>
</evidence>
<feature type="binding site" evidence="14">
    <location>
        <position position="444"/>
    </location>
    <ligand>
        <name>Mg(2+)</name>
        <dbReference type="ChEBI" id="CHEBI:18420"/>
    </ligand>
</feature>
<comment type="similarity">
    <text evidence="2 15">Belongs to the HAD-like hydrolase superfamily. EYA family.</text>
</comment>
<evidence type="ECO:0000313" key="20">
    <source>
        <dbReference type="RefSeq" id="XP_013418515.1"/>
    </source>
</evidence>
<evidence type="ECO:0000256" key="16">
    <source>
        <dbReference type="SAM" id="MobiDB-lite"/>
    </source>
</evidence>
<dbReference type="STRING" id="7574.A0A1S3K7A3"/>
<dbReference type="RefSeq" id="XP_013418538.1">
    <property type="nucleotide sequence ID" value="XM_013563084.1"/>
</dbReference>
<evidence type="ECO:0000256" key="8">
    <source>
        <dbReference type="ARBA" id="ARBA00023015"/>
    </source>
</evidence>
<dbReference type="RefSeq" id="XP_013418522.1">
    <property type="nucleotide sequence ID" value="XM_013563068.1"/>
</dbReference>
<feature type="compositionally biased region" description="Polar residues" evidence="16">
    <location>
        <begin position="77"/>
        <end position="115"/>
    </location>
</feature>
<feature type="active site" description="Nucleophile" evidence="13">
    <location>
        <position position="442"/>
    </location>
</feature>
<name>A0A1S3K7A3_LINAN</name>
<evidence type="ECO:0000256" key="11">
    <source>
        <dbReference type="ARBA" id="ARBA00023242"/>
    </source>
</evidence>
<accession>A0A1S3K7A3</accession>
<evidence type="ECO:0000256" key="14">
    <source>
        <dbReference type="PIRSR" id="PIRSR628472-2"/>
    </source>
</evidence>
<evidence type="ECO:0000256" key="3">
    <source>
        <dbReference type="ARBA" id="ARBA00022473"/>
    </source>
</evidence>
<feature type="binding site" evidence="14">
    <location>
        <position position="675"/>
    </location>
    <ligand>
        <name>Mg(2+)</name>
        <dbReference type="ChEBI" id="CHEBI:18420"/>
    </ligand>
</feature>
<dbReference type="PANTHER" id="PTHR10190">
    <property type="entry name" value="EYES ABSENT"/>
    <property type="match status" value="1"/>
</dbReference>
<feature type="active site" description="Proton donor" evidence="13">
    <location>
        <position position="444"/>
    </location>
</feature>
<feature type="region of interest" description="Disordered" evidence="16">
    <location>
        <begin position="47"/>
        <end position="117"/>
    </location>
</feature>
<evidence type="ECO:0000256" key="13">
    <source>
        <dbReference type="PIRSR" id="PIRSR628472-1"/>
    </source>
</evidence>
<dbReference type="GO" id="GO:2001240">
    <property type="term" value="P:negative regulation of extrinsic apoptotic signaling pathway in absence of ligand"/>
    <property type="evidence" value="ECO:0007669"/>
    <property type="project" value="TreeGrafter"/>
</dbReference>
<evidence type="ECO:0000256" key="15">
    <source>
        <dbReference type="RuleBase" id="RU362036"/>
    </source>
</evidence>
<organism evidence="17 19">
    <name type="scientific">Lingula anatina</name>
    <name type="common">Brachiopod</name>
    <name type="synonym">Lingula unguis</name>
    <dbReference type="NCBI Taxonomy" id="7574"/>
    <lineage>
        <taxon>Eukaryota</taxon>
        <taxon>Metazoa</taxon>
        <taxon>Spiralia</taxon>
        <taxon>Lophotrochozoa</taxon>
        <taxon>Brachiopoda</taxon>
        <taxon>Linguliformea</taxon>
        <taxon>Lingulata</taxon>
        <taxon>Lingulida</taxon>
        <taxon>Linguloidea</taxon>
        <taxon>Lingulidae</taxon>
        <taxon>Lingula</taxon>
    </lineage>
</organism>
<evidence type="ECO:0000256" key="6">
    <source>
        <dbReference type="ARBA" id="ARBA00022842"/>
    </source>
</evidence>
<dbReference type="RefSeq" id="XP_013418500.1">
    <property type="nucleotide sequence ID" value="XM_013563046.1"/>
</dbReference>
<dbReference type="RefSeq" id="XP_013418531.1">
    <property type="nucleotide sequence ID" value="XM_013563077.1"/>
</dbReference>
<dbReference type="NCBIfam" id="TIGR01658">
    <property type="entry name" value="EYA-cons_domain"/>
    <property type="match status" value="1"/>
</dbReference>
<proteinExistence type="inferred from homology"/>
<keyword evidence="9" id="KW-0010">Activator</keyword>
<reference evidence="18 19" key="1">
    <citation type="submission" date="2025-04" db="UniProtKB">
        <authorList>
            <consortium name="RefSeq"/>
        </authorList>
    </citation>
    <scope>IDENTIFICATION</scope>
    <source>
        <tissue evidence="18 19">Gonads</tissue>
    </source>
</reference>
<evidence type="ECO:0000313" key="22">
    <source>
        <dbReference type="RefSeq" id="XP_013418531.1"/>
    </source>
</evidence>
<dbReference type="InterPro" id="IPR006545">
    <property type="entry name" value="EYA_dom"/>
</dbReference>
<keyword evidence="10" id="KW-0804">Transcription</keyword>
<evidence type="ECO:0000313" key="19">
    <source>
        <dbReference type="RefSeq" id="XP_013418508.1"/>
    </source>
</evidence>
<dbReference type="InterPro" id="IPR042577">
    <property type="entry name" value="EYA_dom_metazoan"/>
</dbReference>
<evidence type="ECO:0000256" key="5">
    <source>
        <dbReference type="ARBA" id="ARBA00022801"/>
    </source>
</evidence>
<protein>
    <recommendedName>
        <fullName evidence="15">Eyes absent homolog</fullName>
        <ecNumber evidence="15">3.1.3.48</ecNumber>
    </recommendedName>
</protein>
<evidence type="ECO:0000313" key="18">
    <source>
        <dbReference type="RefSeq" id="XP_013418500.1"/>
    </source>
</evidence>
<dbReference type="Gene3D" id="3.40.50.12350">
    <property type="match status" value="1"/>
</dbReference>
<feature type="binding site" evidence="14">
    <location>
        <position position="442"/>
    </location>
    <ligand>
        <name>Mg(2+)</name>
        <dbReference type="ChEBI" id="CHEBI:18420"/>
    </ligand>
</feature>
<dbReference type="GO" id="GO:0005634">
    <property type="term" value="C:nucleus"/>
    <property type="evidence" value="ECO:0007669"/>
    <property type="project" value="UniProtKB-SubCell"/>
</dbReference>
<sequence length="711" mass="76752">MKFNTMEPVAIENNMPMTIATSNITHGISLGHAEGSSDAGSVIKRAASPETGEVGQVKRARSENETTDTDITGIHTPRSSTELQTLSPAGQIDTCNNTDSPSQHSHNTLQTNGTTDGVLGLPVSSDVSTYNSTDTWVISGVDTANDTVKADQTSESTNSETAYTTADSIDSLTSGDPNKSNNLENFTGDLFRTTEYQGILPVVTAVTSGSNTSDANMQAYPSMGTQGSFAVQNAAAFYNPQAGQGAYGMLPQAYPMSADVKLKQTMNSQAMASGAGYLSPYGTGFNAQTGQYPYGSVNAGFPSNTTGSTGFNAQQGLDYSAYGGYTSQGGYPYAYPGYSSYMSTADAAGLASTSPPSTQTYKLVDLPPATTGEKLVVPASIVTAGPLTHWQDSSDSQYNIPSPSPPLKAEANGTSRGRSRRRRQNNPSPGPENDLERVFVWDLDETIIIFHSLLTGSYAQRYGKDPPQSVSLGLRMEEMIFNLADTHLFFNDLEECDQVHIDDVSSDDNGQDLSTYNFQTDGFHAAATNANLCLATGVRGGVDWMRKLAFRYRRIKEIYNSYRNNVGDVTFSGLLGPQKRDQWLQLRQEIEALTDSWLNLALKSLQIINSRSNCVNVLVTTTQLVPALAKVLLYGLGGVFSIENIYSATKIGKESCFERIVSRFGRKCTYVVVGDGRDEEAAAKQMNWPYWRVSNHSDLAALHHALDLGYL</sequence>
<dbReference type="CDD" id="cd02601">
    <property type="entry name" value="HAD_Eya"/>
    <property type="match status" value="1"/>
</dbReference>
<keyword evidence="8 15" id="KW-0805">Transcription regulation</keyword>
<gene>
    <name evidence="18 19 20 21 22 23" type="primary">LOC106179425</name>
</gene>
<keyword evidence="7 15" id="KW-0904">Protein phosphatase</keyword>
<dbReference type="GO" id="GO:0004725">
    <property type="term" value="F:protein tyrosine phosphatase activity"/>
    <property type="evidence" value="ECO:0007669"/>
    <property type="project" value="UniProtKB-EC"/>
</dbReference>
<dbReference type="InterPro" id="IPR028472">
    <property type="entry name" value="EYA"/>
</dbReference>
<dbReference type="GO" id="GO:0046872">
    <property type="term" value="F:metal ion binding"/>
    <property type="evidence" value="ECO:0007669"/>
    <property type="project" value="UniProtKB-KW"/>
</dbReference>
<keyword evidence="5 15" id="KW-0378">Hydrolase</keyword>
<dbReference type="GO" id="GO:0045739">
    <property type="term" value="P:positive regulation of DNA repair"/>
    <property type="evidence" value="ECO:0007669"/>
    <property type="project" value="TreeGrafter"/>
</dbReference>
<comment type="subcellular location">
    <subcellularLocation>
        <location evidence="1">Nucleus</location>
    </subcellularLocation>
</comment>
<evidence type="ECO:0000256" key="2">
    <source>
        <dbReference type="ARBA" id="ARBA00010501"/>
    </source>
</evidence>
<evidence type="ECO:0000256" key="1">
    <source>
        <dbReference type="ARBA" id="ARBA00004123"/>
    </source>
</evidence>
<dbReference type="PANTHER" id="PTHR10190:SF16">
    <property type="entry name" value="DEVELOPMENTAL PROTEIN EYES ABSENT"/>
    <property type="match status" value="1"/>
</dbReference>
<dbReference type="KEGG" id="lak:106179425"/>
<evidence type="ECO:0000313" key="21">
    <source>
        <dbReference type="RefSeq" id="XP_013418522.1"/>
    </source>
</evidence>
<keyword evidence="6 14" id="KW-0460">Magnesium</keyword>
<feature type="compositionally biased region" description="Polar residues" evidence="16">
    <location>
        <begin position="391"/>
        <end position="401"/>
    </location>
</feature>
<comment type="cofactor">
    <cofactor evidence="14 15">
        <name>Mg(2+)</name>
        <dbReference type="ChEBI" id="CHEBI:18420"/>
    </cofactor>
    <text evidence="14 15">Binds 1 Mg(2+) ion per subunit.</text>
</comment>
<evidence type="ECO:0000313" key="23">
    <source>
        <dbReference type="RefSeq" id="XP_013418538.1"/>
    </source>
</evidence>
<dbReference type="SFLD" id="SFLDS00003">
    <property type="entry name" value="Haloacid_Dehalogenase"/>
    <property type="match status" value="1"/>
</dbReference>
<dbReference type="EC" id="3.1.3.48" evidence="15"/>
<dbReference type="Proteomes" id="UP000085678">
    <property type="component" value="Unplaced"/>
</dbReference>
<dbReference type="RefSeq" id="XP_013418508.1">
    <property type="nucleotide sequence ID" value="XM_013563054.1"/>
</dbReference>
<evidence type="ECO:0000256" key="12">
    <source>
        <dbReference type="ARBA" id="ARBA00051722"/>
    </source>
</evidence>
<dbReference type="Pfam" id="PF00702">
    <property type="entry name" value="Hydrolase"/>
    <property type="match status" value="1"/>
</dbReference>
<dbReference type="GO" id="GO:0030154">
    <property type="term" value="P:cell differentiation"/>
    <property type="evidence" value="ECO:0007669"/>
    <property type="project" value="TreeGrafter"/>
</dbReference>
<dbReference type="OrthoDB" id="167668at2759"/>
<evidence type="ECO:0000256" key="7">
    <source>
        <dbReference type="ARBA" id="ARBA00022912"/>
    </source>
</evidence>
<keyword evidence="3" id="KW-0217">Developmental protein</keyword>
<keyword evidence="17" id="KW-1185">Reference proteome</keyword>
<feature type="region of interest" description="Disordered" evidence="16">
    <location>
        <begin position="149"/>
        <end position="181"/>
    </location>
</feature>
<evidence type="ECO:0000313" key="17">
    <source>
        <dbReference type="Proteomes" id="UP000085678"/>
    </source>
</evidence>
<dbReference type="InterPro" id="IPR038102">
    <property type="entry name" value="EYA_dom_sf"/>
</dbReference>
<keyword evidence="4 14" id="KW-0479">Metal-binding</keyword>
<dbReference type="AlphaFoldDB" id="A0A1S3K7A3"/>
<dbReference type="RefSeq" id="XP_013418515.1">
    <property type="nucleotide sequence ID" value="XM_013563061.2"/>
</dbReference>
<comment type="catalytic activity">
    <reaction evidence="12 15">
        <text>O-phospho-L-tyrosyl-[protein] + H2O = L-tyrosyl-[protein] + phosphate</text>
        <dbReference type="Rhea" id="RHEA:10684"/>
        <dbReference type="Rhea" id="RHEA-COMP:10136"/>
        <dbReference type="Rhea" id="RHEA-COMP:20101"/>
        <dbReference type="ChEBI" id="CHEBI:15377"/>
        <dbReference type="ChEBI" id="CHEBI:43474"/>
        <dbReference type="ChEBI" id="CHEBI:46858"/>
        <dbReference type="ChEBI" id="CHEBI:61978"/>
        <dbReference type="EC" id="3.1.3.48"/>
    </reaction>
</comment>
<evidence type="ECO:0000256" key="9">
    <source>
        <dbReference type="ARBA" id="ARBA00023159"/>
    </source>
</evidence>
<evidence type="ECO:0000256" key="10">
    <source>
        <dbReference type="ARBA" id="ARBA00023163"/>
    </source>
</evidence>
<dbReference type="GeneID" id="106179425"/>